<evidence type="ECO:0000313" key="1">
    <source>
        <dbReference type="EMBL" id="PIL35210.1"/>
    </source>
</evidence>
<gene>
    <name evidence="1" type="ORF">GSI_03000</name>
</gene>
<protein>
    <submittedName>
        <fullName evidence="1">Uncharacterized protein</fullName>
    </submittedName>
</protein>
<sequence length="467" mass="52478">MCSGVKVSGHPGLGKSYSLVYALLRRMSEGRPVLFSTSANSTLLIDRHGVRSMATDQVEVEHLIRVSDPYVPTSPIWSLIDASMSSQAAMSTLVHPNLFVVFASYPRAQGYMGWTEQSMAQQFIMEPWFVWELEWLLSVDGLTPLSQDQRAPYNQQRRNLEHLVHEVGPGPRDIFSYVSSPNEYKKRIRFVLKEIQGWRDVHNLFATADRTMSWEAQHLVVLRKAHVPGATDMASDLPIVCFKSRDIGLDVMRQVGYLGVEDAMEIFMKNRRWPGSRVLARWVFESLVVGIISGGGTSLNSLSDVLFQPQPSDRGPLLPRSIKSRRVAPGPGCEGVSALTLDDDLCYFPLRRDNPVFDAFYLDVTPNTVIIWLFKIQIPRKCVDGYSDAFSMVDVLLEKAKIQFGKPKVQLKYVVIAPQHGHNQPAVTLGVPERWSEFKGDVHVCYLDVAHLGCDIDDLLADLSESD</sequence>
<keyword evidence="2" id="KW-1185">Reference proteome</keyword>
<dbReference type="AlphaFoldDB" id="A0A2G8SN77"/>
<dbReference type="EMBL" id="AYKW01000004">
    <property type="protein sequence ID" value="PIL35210.1"/>
    <property type="molecule type" value="Genomic_DNA"/>
</dbReference>
<proteinExistence type="predicted"/>
<comment type="caution">
    <text evidence="1">The sequence shown here is derived from an EMBL/GenBank/DDBJ whole genome shotgun (WGS) entry which is preliminary data.</text>
</comment>
<dbReference type="STRING" id="1077348.A0A2G8SN77"/>
<organism evidence="1 2">
    <name type="scientific">Ganoderma sinense ZZ0214-1</name>
    <dbReference type="NCBI Taxonomy" id="1077348"/>
    <lineage>
        <taxon>Eukaryota</taxon>
        <taxon>Fungi</taxon>
        <taxon>Dikarya</taxon>
        <taxon>Basidiomycota</taxon>
        <taxon>Agaricomycotina</taxon>
        <taxon>Agaricomycetes</taxon>
        <taxon>Polyporales</taxon>
        <taxon>Polyporaceae</taxon>
        <taxon>Ganoderma</taxon>
    </lineage>
</organism>
<accession>A0A2G8SN77</accession>
<name>A0A2G8SN77_9APHY</name>
<evidence type="ECO:0000313" key="2">
    <source>
        <dbReference type="Proteomes" id="UP000230002"/>
    </source>
</evidence>
<reference evidence="1 2" key="1">
    <citation type="journal article" date="2015" name="Sci. Rep.">
        <title>Chromosome-level genome map provides insights into diverse defense mechanisms in the medicinal fungus Ganoderma sinense.</title>
        <authorList>
            <person name="Zhu Y."/>
            <person name="Xu J."/>
            <person name="Sun C."/>
            <person name="Zhou S."/>
            <person name="Xu H."/>
            <person name="Nelson D.R."/>
            <person name="Qian J."/>
            <person name="Song J."/>
            <person name="Luo H."/>
            <person name="Xiang L."/>
            <person name="Li Y."/>
            <person name="Xu Z."/>
            <person name="Ji A."/>
            <person name="Wang L."/>
            <person name="Lu S."/>
            <person name="Hayward A."/>
            <person name="Sun W."/>
            <person name="Li X."/>
            <person name="Schwartz D.C."/>
            <person name="Wang Y."/>
            <person name="Chen S."/>
        </authorList>
    </citation>
    <scope>NUCLEOTIDE SEQUENCE [LARGE SCALE GENOMIC DNA]</scope>
    <source>
        <strain evidence="1 2">ZZ0214-1</strain>
    </source>
</reference>
<dbReference type="Proteomes" id="UP000230002">
    <property type="component" value="Unassembled WGS sequence"/>
</dbReference>
<dbReference type="OrthoDB" id="2757101at2759"/>